<feature type="domain" description="DM2" evidence="2">
    <location>
        <begin position="100"/>
        <end position="183"/>
    </location>
</feature>
<dbReference type="SMART" id="SM00151">
    <property type="entry name" value="SWIB"/>
    <property type="match status" value="1"/>
</dbReference>
<keyword evidence="4" id="KW-1185">Reference proteome</keyword>
<dbReference type="CDD" id="cd10567">
    <property type="entry name" value="SWIB-MDM2_like"/>
    <property type="match status" value="1"/>
</dbReference>
<dbReference type="EMBL" id="MT663534">
    <property type="protein sequence ID" value="QOI90233.1"/>
    <property type="molecule type" value="Genomic_DNA"/>
</dbReference>
<evidence type="ECO:0000313" key="3">
    <source>
        <dbReference type="EMBL" id="QOI90233.1"/>
    </source>
</evidence>
<dbReference type="Proteomes" id="UP001162120">
    <property type="component" value="Segment"/>
</dbReference>
<dbReference type="PANTHER" id="PTHR13844">
    <property type="entry name" value="SWI/SNF-RELATED MATRIX-ASSOCIATED ACTIN-DEPENDENT REGULATOR OF CHROMATIN SUBFAMILY D"/>
    <property type="match status" value="1"/>
</dbReference>
<accession>A0A7M3UNH6</accession>
<dbReference type="Pfam" id="PF02201">
    <property type="entry name" value="SWIB"/>
    <property type="match status" value="1"/>
</dbReference>
<evidence type="ECO:0000259" key="2">
    <source>
        <dbReference type="PROSITE" id="PS51925"/>
    </source>
</evidence>
<name>A0A7M3UNH6_9VIRU</name>
<feature type="region of interest" description="Disordered" evidence="1">
    <location>
        <begin position="1"/>
        <end position="36"/>
    </location>
</feature>
<evidence type="ECO:0000313" key="4">
    <source>
        <dbReference type="Proteomes" id="UP001162120"/>
    </source>
</evidence>
<dbReference type="InterPro" id="IPR019835">
    <property type="entry name" value="SWIB_domain"/>
</dbReference>
<dbReference type="InterPro" id="IPR036885">
    <property type="entry name" value="SWIB_MDM2_dom_sf"/>
</dbReference>
<evidence type="ECO:0000256" key="1">
    <source>
        <dbReference type="SAM" id="MobiDB-lite"/>
    </source>
</evidence>
<dbReference type="Gene3D" id="1.10.245.10">
    <property type="entry name" value="SWIB/MDM2 domain"/>
    <property type="match status" value="1"/>
</dbReference>
<protein>
    <recommendedName>
        <fullName evidence="2">DM2 domain-containing protein</fullName>
    </recommendedName>
</protein>
<gene>
    <name evidence="3" type="ORF">HWQ62_00096</name>
</gene>
<dbReference type="InterPro" id="IPR003121">
    <property type="entry name" value="SWIB_MDM2_domain"/>
</dbReference>
<dbReference type="PROSITE" id="PS51925">
    <property type="entry name" value="SWIB_MDM2"/>
    <property type="match status" value="1"/>
</dbReference>
<proteinExistence type="predicted"/>
<reference evidence="3" key="1">
    <citation type="submission" date="2020-06" db="EMBL/GenBank/DDBJ databases">
        <title>Lateral gene transfer of anion-conducting channel rhodopsins between green algae and giant viruses.</title>
        <authorList>
            <person name="Rozenberg A."/>
            <person name="Oppermann J."/>
            <person name="Wietek J."/>
            <person name="Fernandez Lahore R.G."/>
            <person name="Sandaa R.-A."/>
            <person name="Bratbak G."/>
            <person name="Hegemann P."/>
            <person name="Beja O."/>
        </authorList>
    </citation>
    <scope>NUCLEOTIDE SEQUENCE</scope>
    <source>
        <strain evidence="3">01B</strain>
    </source>
</reference>
<feature type="compositionally biased region" description="Basic and acidic residues" evidence="1">
    <location>
        <begin position="15"/>
        <end position="25"/>
    </location>
</feature>
<organism evidence="3 4">
    <name type="scientific">Pyramimonas orientalis virus 01B</name>
    <dbReference type="NCBI Taxonomy" id="3134525"/>
    <lineage>
        <taxon>Viruses</taxon>
        <taxon>Varidnaviria</taxon>
        <taxon>Bamfordvirae</taxon>
        <taxon>Nucleocytoviricota</taxon>
        <taxon>Megaviricetes</taxon>
        <taxon>Imitervirales</taxon>
        <taxon>Allomimiviridae</taxon>
        <taxon>Heliosvirus</taxon>
        <taxon>Heliosvirus raunefjordenense</taxon>
    </lineage>
</organism>
<dbReference type="SUPFAM" id="SSF47592">
    <property type="entry name" value="SWIB/MDM2 domain"/>
    <property type="match status" value="1"/>
</dbReference>
<sequence>MVSVETNPVKVSEPVMDKNETDVKSDSTSGGNIVEEENNNPVSVYISKLNNYVERISTMNKELKDLVNVGKSLEKDFNNIVKVMSKKQKKSSTEKRHPSGFAVPYKLSEELYKFLNINVGEKVPRNDVTRMINEYIKTNDLRDATDKRIIIPNKELHKIFNSSTSDSITYFNLQSYIKHHFIKEKV</sequence>